<evidence type="ECO:0008006" key="4">
    <source>
        <dbReference type="Google" id="ProtNLM"/>
    </source>
</evidence>
<feature type="transmembrane region" description="Helical" evidence="1">
    <location>
        <begin position="128"/>
        <end position="147"/>
    </location>
</feature>
<dbReference type="AlphaFoldDB" id="A0A0M6WHF6"/>
<feature type="transmembrane region" description="Helical" evidence="1">
    <location>
        <begin position="84"/>
        <end position="108"/>
    </location>
</feature>
<evidence type="ECO:0000313" key="2">
    <source>
        <dbReference type="EMBL" id="CRL36071.1"/>
    </source>
</evidence>
<sequence length="157" mass="17966">MPKKSRLENILFTLVMAFVMVYAMVCYNIAIDKGGMTNEVFLLAFHEIPIMWPIACILEYFVVEKLATMLAFRLVNPKEDKPVFVTLAICSMIVCLMCPVMSLIATVLFAHPGNQVIAVWLQKFALNFPMALCWQIFFGGVFVRNLFTWVKKAIHHK</sequence>
<feature type="transmembrane region" description="Helical" evidence="1">
    <location>
        <begin position="12"/>
        <end position="30"/>
    </location>
</feature>
<keyword evidence="3" id="KW-1185">Reference proteome</keyword>
<feature type="transmembrane region" description="Helical" evidence="1">
    <location>
        <begin position="50"/>
        <end position="72"/>
    </location>
</feature>
<dbReference type="STRING" id="301302.ERS852420_02967"/>
<dbReference type="RefSeq" id="WP_055067468.1">
    <property type="nucleotide sequence ID" value="NZ_CP173697.1"/>
</dbReference>
<organism evidence="2 3">
    <name type="scientific">Roseburia faecis</name>
    <dbReference type="NCBI Taxonomy" id="301302"/>
    <lineage>
        <taxon>Bacteria</taxon>
        <taxon>Bacillati</taxon>
        <taxon>Bacillota</taxon>
        <taxon>Clostridia</taxon>
        <taxon>Lachnospirales</taxon>
        <taxon>Lachnospiraceae</taxon>
        <taxon>Roseburia</taxon>
    </lineage>
</organism>
<dbReference type="InterPro" id="IPR021529">
    <property type="entry name" value="DUF2798"/>
</dbReference>
<keyword evidence="1" id="KW-0472">Membrane</keyword>
<keyword evidence="1" id="KW-0812">Transmembrane</keyword>
<dbReference type="EMBL" id="CVRR01000010">
    <property type="protein sequence ID" value="CRL36071.1"/>
    <property type="molecule type" value="Genomic_DNA"/>
</dbReference>
<dbReference type="Pfam" id="PF11391">
    <property type="entry name" value="DUF2798"/>
    <property type="match status" value="2"/>
</dbReference>
<keyword evidence="1" id="KW-1133">Transmembrane helix</keyword>
<evidence type="ECO:0000313" key="3">
    <source>
        <dbReference type="Proteomes" id="UP000049979"/>
    </source>
</evidence>
<name>A0A0M6WHF6_9FIRM</name>
<dbReference type="Proteomes" id="UP000049979">
    <property type="component" value="Unassembled WGS sequence"/>
</dbReference>
<reference evidence="3" key="1">
    <citation type="submission" date="2015-05" db="EMBL/GenBank/DDBJ databases">
        <authorList>
            <consortium name="Pathogen Informatics"/>
        </authorList>
    </citation>
    <scope>NUCLEOTIDE SEQUENCE [LARGE SCALE GENOMIC DNA]</scope>
    <source>
        <strain evidence="3">M72</strain>
    </source>
</reference>
<protein>
    <recommendedName>
        <fullName evidence="4">DUF2798 domain-containing protein</fullName>
    </recommendedName>
</protein>
<proteinExistence type="predicted"/>
<accession>A0A0M6WHF6</accession>
<evidence type="ECO:0000256" key="1">
    <source>
        <dbReference type="SAM" id="Phobius"/>
    </source>
</evidence>
<dbReference type="OrthoDB" id="7062363at2"/>
<gene>
    <name evidence="2" type="ORF">M72_25451</name>
</gene>